<keyword evidence="1" id="KW-0677">Repeat</keyword>
<dbReference type="Proteomes" id="UP000664203">
    <property type="component" value="Unassembled WGS sequence"/>
</dbReference>
<sequence>MFEASQASRQQDRRDDKEAELLESLASDYKSDKDSVSGRASGTCEWFFEDHRFLEWRDSKHSRLLWVFAGPECEKSVLSRSLIDDRRVCINVMTSIVCYFFFKDGQEQRMRGVNALSVMLHQLFENIALVSHALASVKSYGKKLRDAF</sequence>
<evidence type="ECO:0000256" key="1">
    <source>
        <dbReference type="ARBA" id="ARBA00022737"/>
    </source>
</evidence>
<comment type="caution">
    <text evidence="3">The sequence shown here is derived from an EMBL/GenBank/DDBJ whole genome shotgun (WGS) entry which is preliminary data.</text>
</comment>
<gene>
    <name evidence="3" type="ORF">ALECFALPRED_001393</name>
</gene>
<protein>
    <recommendedName>
        <fullName evidence="2">Nephrocystin 3-like N-terminal domain-containing protein</fullName>
    </recommendedName>
</protein>
<proteinExistence type="predicted"/>
<organism evidence="3 4">
    <name type="scientific">Alectoria fallacina</name>
    <dbReference type="NCBI Taxonomy" id="1903189"/>
    <lineage>
        <taxon>Eukaryota</taxon>
        <taxon>Fungi</taxon>
        <taxon>Dikarya</taxon>
        <taxon>Ascomycota</taxon>
        <taxon>Pezizomycotina</taxon>
        <taxon>Lecanoromycetes</taxon>
        <taxon>OSLEUM clade</taxon>
        <taxon>Lecanoromycetidae</taxon>
        <taxon>Lecanorales</taxon>
        <taxon>Lecanorineae</taxon>
        <taxon>Parmeliaceae</taxon>
        <taxon>Alectoria</taxon>
    </lineage>
</organism>
<evidence type="ECO:0000313" key="3">
    <source>
        <dbReference type="EMBL" id="CAF9943809.1"/>
    </source>
</evidence>
<evidence type="ECO:0000313" key="4">
    <source>
        <dbReference type="Proteomes" id="UP000664203"/>
    </source>
</evidence>
<dbReference type="Pfam" id="PF24883">
    <property type="entry name" value="NPHP3_N"/>
    <property type="match status" value="1"/>
</dbReference>
<dbReference type="EMBL" id="CAJPDR010001311">
    <property type="protein sequence ID" value="CAF9943809.1"/>
    <property type="molecule type" value="Genomic_DNA"/>
</dbReference>
<accession>A0A8H3JAS6</accession>
<feature type="non-terminal residue" evidence="3">
    <location>
        <position position="148"/>
    </location>
</feature>
<keyword evidence="4" id="KW-1185">Reference proteome</keyword>
<reference evidence="3" key="1">
    <citation type="submission" date="2021-03" db="EMBL/GenBank/DDBJ databases">
        <authorList>
            <person name="Tagirdzhanova G."/>
        </authorList>
    </citation>
    <scope>NUCLEOTIDE SEQUENCE</scope>
</reference>
<dbReference type="InterPro" id="IPR056884">
    <property type="entry name" value="NPHP3-like_N"/>
</dbReference>
<dbReference type="AlphaFoldDB" id="A0A8H3JAS6"/>
<evidence type="ECO:0000259" key="2">
    <source>
        <dbReference type="Pfam" id="PF24883"/>
    </source>
</evidence>
<name>A0A8H3JAS6_9LECA</name>
<feature type="domain" description="Nephrocystin 3-like N-terminal" evidence="2">
    <location>
        <begin position="42"/>
        <end position="136"/>
    </location>
</feature>
<dbReference type="PANTHER" id="PTHR10039">
    <property type="entry name" value="AMELOGENIN"/>
    <property type="match status" value="1"/>
</dbReference>
<dbReference type="OrthoDB" id="163438at2759"/>
<dbReference type="PANTHER" id="PTHR10039:SF5">
    <property type="entry name" value="NACHT DOMAIN-CONTAINING PROTEIN"/>
    <property type="match status" value="1"/>
</dbReference>